<feature type="transmembrane region" description="Helical" evidence="1">
    <location>
        <begin position="220"/>
        <end position="243"/>
    </location>
</feature>
<protein>
    <submittedName>
        <fullName evidence="2">GntP family permease</fullName>
    </submittedName>
</protein>
<dbReference type="Proteomes" id="UP001156102">
    <property type="component" value="Unassembled WGS sequence"/>
</dbReference>
<evidence type="ECO:0000313" key="2">
    <source>
        <dbReference type="EMBL" id="MCP8969304.1"/>
    </source>
</evidence>
<sequence length="439" mass="46109">MTHLVVALLAIIIVIVGVSVFKWHAFISLTVATLFLAVFSGLSLDKIVGGIETGVGGTLGHLVGILALGTILGKLMAESGAGVQVANFFVRTFGIKRLPWAMLLAGFIVGIPVFFEVGILIVLPLVISLQKTSKQNLLLIGLPAIAGLSIAHGLIPPHPGAVAAIGIYNANMGKVLLYSLIIAIPSAILAGPVFAKWITKRVTPEGQPELIKIADAHKNLPGTGISFFVILLPVILMVFSALVPFLGLTGVMKSFFVFIGSPLIALLISVFTAMYFLGFRQGVDRKRMKALVEDCFLPVGSILAIIGAGGGFKQILIDSGVGKTIGEMSQHFSLSPLVLAFLIAGLIRIATGSATVALTTAAGIVAPIVQNMTGVNLELLVIATGAGSLMFSHVNDAGFWMVKEYLGLSVPETFKTWTVLETILSFAAFALALVLDVFV</sequence>
<evidence type="ECO:0000256" key="1">
    <source>
        <dbReference type="SAM" id="Phobius"/>
    </source>
</evidence>
<evidence type="ECO:0000313" key="3">
    <source>
        <dbReference type="Proteomes" id="UP001156102"/>
    </source>
</evidence>
<name>A0AA41X9R2_9BACI</name>
<keyword evidence="3" id="KW-1185">Reference proteome</keyword>
<reference evidence="2" key="1">
    <citation type="submission" date="2022-07" db="EMBL/GenBank/DDBJ databases">
        <authorList>
            <person name="Li W.-J."/>
            <person name="Deng Q.-Q."/>
        </authorList>
    </citation>
    <scope>NUCLEOTIDE SEQUENCE</scope>
    <source>
        <strain evidence="2">SYSU M60031</strain>
    </source>
</reference>
<gene>
    <name evidence="2" type="ORF">NK662_12215</name>
</gene>
<organism evidence="2 3">
    <name type="scientific">Ectobacillus ponti</name>
    <dbReference type="NCBI Taxonomy" id="2961894"/>
    <lineage>
        <taxon>Bacteria</taxon>
        <taxon>Bacillati</taxon>
        <taxon>Bacillota</taxon>
        <taxon>Bacilli</taxon>
        <taxon>Bacillales</taxon>
        <taxon>Bacillaceae</taxon>
        <taxon>Ectobacillus</taxon>
    </lineage>
</organism>
<keyword evidence="1" id="KW-0472">Membrane</keyword>
<dbReference type="Pfam" id="PF02447">
    <property type="entry name" value="GntP_permease"/>
    <property type="match status" value="1"/>
</dbReference>
<feature type="transmembrane region" description="Helical" evidence="1">
    <location>
        <begin position="51"/>
        <end position="72"/>
    </location>
</feature>
<dbReference type="NCBIfam" id="TIGR00791">
    <property type="entry name" value="gntP"/>
    <property type="match status" value="1"/>
</dbReference>
<keyword evidence="1" id="KW-1133">Transmembrane helix</keyword>
<keyword evidence="1" id="KW-0812">Transmembrane</keyword>
<feature type="transmembrane region" description="Helical" evidence="1">
    <location>
        <begin position="137"/>
        <end position="155"/>
    </location>
</feature>
<dbReference type="EMBL" id="JANCLT010000005">
    <property type="protein sequence ID" value="MCP8969304.1"/>
    <property type="molecule type" value="Genomic_DNA"/>
</dbReference>
<feature type="transmembrane region" description="Helical" evidence="1">
    <location>
        <begin position="337"/>
        <end position="365"/>
    </location>
</feature>
<feature type="transmembrane region" description="Helical" evidence="1">
    <location>
        <begin position="377"/>
        <end position="394"/>
    </location>
</feature>
<feature type="transmembrane region" description="Helical" evidence="1">
    <location>
        <begin position="175"/>
        <end position="199"/>
    </location>
</feature>
<dbReference type="PANTHER" id="PTHR30354:SF26">
    <property type="entry name" value="TRANSPORTER, PUTATIVE-RELATED"/>
    <property type="match status" value="1"/>
</dbReference>
<dbReference type="AlphaFoldDB" id="A0AA41X9R2"/>
<comment type="caution">
    <text evidence="2">The sequence shown here is derived from an EMBL/GenBank/DDBJ whole genome shotgun (WGS) entry which is preliminary data.</text>
</comment>
<accession>A0AA41X9R2</accession>
<feature type="transmembrane region" description="Helical" evidence="1">
    <location>
        <begin position="414"/>
        <end position="438"/>
    </location>
</feature>
<proteinExistence type="predicted"/>
<dbReference type="InterPro" id="IPR003474">
    <property type="entry name" value="Glcn_transporter"/>
</dbReference>
<feature type="transmembrane region" description="Helical" evidence="1">
    <location>
        <begin position="100"/>
        <end position="125"/>
    </location>
</feature>
<feature type="transmembrane region" description="Helical" evidence="1">
    <location>
        <begin position="6"/>
        <end position="39"/>
    </location>
</feature>
<dbReference type="PIRSF" id="PIRSF002746">
    <property type="entry name" value="Gluconate_transporter"/>
    <property type="match status" value="1"/>
</dbReference>
<dbReference type="RefSeq" id="WP_254759213.1">
    <property type="nucleotide sequence ID" value="NZ_JANCLT010000005.1"/>
</dbReference>
<dbReference type="GO" id="GO:0005886">
    <property type="term" value="C:plasma membrane"/>
    <property type="evidence" value="ECO:0007669"/>
    <property type="project" value="TreeGrafter"/>
</dbReference>
<feature type="transmembrane region" description="Helical" evidence="1">
    <location>
        <begin position="296"/>
        <end position="317"/>
    </location>
</feature>
<feature type="transmembrane region" description="Helical" evidence="1">
    <location>
        <begin position="255"/>
        <end position="276"/>
    </location>
</feature>
<dbReference type="GO" id="GO:0015128">
    <property type="term" value="F:gluconate transmembrane transporter activity"/>
    <property type="evidence" value="ECO:0007669"/>
    <property type="project" value="InterPro"/>
</dbReference>
<dbReference type="PANTHER" id="PTHR30354">
    <property type="entry name" value="GNT FAMILY GLUCONATE TRANSPORTER"/>
    <property type="match status" value="1"/>
</dbReference>